<sequence length="235" mass="27012">RYLNPRASPASHQPSRSLSDFRAAQKMRNRSESVKPSRLSPRRADLPRPYSVDLLTGERMNTAPQLGRTWEQQMAALERLVRKPEGKAAIKDEREALVDEILWIYVAISRDLPKEARRLRIWFEREVAAINRGQLAPPVAIQPYLKKSVREDEDISWRTTLALLRRASRESLLGVRHRLLRRVVDVCDEGSARRSRKPVHTSNGGDSLRSNPKLSSREYSKGRRSPLSFWTDLGL</sequence>
<feature type="region of interest" description="Disordered" evidence="1">
    <location>
        <begin position="192"/>
        <end position="224"/>
    </location>
</feature>
<comment type="caution">
    <text evidence="2">The sequence shown here is derived from an EMBL/GenBank/DDBJ whole genome shotgun (WGS) entry which is preliminary data.</text>
</comment>
<dbReference type="AlphaFoldDB" id="A0A7J6TAJ8"/>
<feature type="region of interest" description="Disordered" evidence="1">
    <location>
        <begin position="1"/>
        <end position="20"/>
    </location>
</feature>
<feature type="region of interest" description="Disordered" evidence="1">
    <location>
        <begin position="25"/>
        <end position="50"/>
    </location>
</feature>
<proteinExistence type="predicted"/>
<evidence type="ECO:0000313" key="3">
    <source>
        <dbReference type="Proteomes" id="UP000553632"/>
    </source>
</evidence>
<feature type="non-terminal residue" evidence="2">
    <location>
        <position position="1"/>
    </location>
</feature>
<evidence type="ECO:0000313" key="2">
    <source>
        <dbReference type="EMBL" id="KAF4742294.1"/>
    </source>
</evidence>
<accession>A0A7J6TAJ8</accession>
<dbReference type="EMBL" id="JABANO010012145">
    <property type="protein sequence ID" value="KAF4742294.1"/>
    <property type="molecule type" value="Genomic_DNA"/>
</dbReference>
<protein>
    <submittedName>
        <fullName evidence="2">Uncharacterized protein</fullName>
    </submittedName>
</protein>
<feature type="compositionally biased region" description="Polar residues" evidence="1">
    <location>
        <begin position="200"/>
        <end position="214"/>
    </location>
</feature>
<dbReference type="Proteomes" id="UP000553632">
    <property type="component" value="Unassembled WGS sequence"/>
</dbReference>
<evidence type="ECO:0000256" key="1">
    <source>
        <dbReference type="SAM" id="MobiDB-lite"/>
    </source>
</evidence>
<keyword evidence="3" id="KW-1185">Reference proteome</keyword>
<gene>
    <name evidence="2" type="ORF">FOZ63_022578</name>
</gene>
<reference evidence="2 3" key="1">
    <citation type="submission" date="2020-04" db="EMBL/GenBank/DDBJ databases">
        <title>Perkinsus olseni comparative genomics.</title>
        <authorList>
            <person name="Bogema D.R."/>
        </authorList>
    </citation>
    <scope>NUCLEOTIDE SEQUENCE [LARGE SCALE GENOMIC DNA]</scope>
    <source>
        <strain evidence="2 3">ATCC PRA-207</strain>
    </source>
</reference>
<name>A0A7J6TAJ8_PEROL</name>
<organism evidence="2 3">
    <name type="scientific">Perkinsus olseni</name>
    <name type="common">Perkinsus atlanticus</name>
    <dbReference type="NCBI Taxonomy" id="32597"/>
    <lineage>
        <taxon>Eukaryota</taxon>
        <taxon>Sar</taxon>
        <taxon>Alveolata</taxon>
        <taxon>Perkinsozoa</taxon>
        <taxon>Perkinsea</taxon>
        <taxon>Perkinsida</taxon>
        <taxon>Perkinsidae</taxon>
        <taxon>Perkinsus</taxon>
    </lineage>
</organism>